<feature type="transmembrane region" description="Helical" evidence="7">
    <location>
        <begin position="326"/>
        <end position="346"/>
    </location>
</feature>
<feature type="transmembrane region" description="Helical" evidence="7">
    <location>
        <begin position="298"/>
        <end position="320"/>
    </location>
</feature>
<evidence type="ECO:0000313" key="8">
    <source>
        <dbReference type="EMBL" id="NEZ55791.1"/>
    </source>
</evidence>
<comment type="similarity">
    <text evidence="2">Belongs to the polysaccharide synthase family.</text>
</comment>
<dbReference type="GO" id="GO:0005886">
    <property type="term" value="C:plasma membrane"/>
    <property type="evidence" value="ECO:0007669"/>
    <property type="project" value="UniProtKB-SubCell"/>
</dbReference>
<evidence type="ECO:0000256" key="3">
    <source>
        <dbReference type="ARBA" id="ARBA00022475"/>
    </source>
</evidence>
<sequence length="421" mass="47254">MQQKLKRLFSDKLVKNMGWLTASQIFRRVIRIAIVVVLGRVFTPEEYGLMAIIFAVTEFSTVFVQKGGVAPKIIQATQEELDSIVETAYWSNWILCIGIFLFQCLLAFPIATFYGNEKLLFPIIVTAGNYLLNPFYAIQDALIRRENRLKIGAIATAINAVFSQSLVVILALLGMGIWSIVFALMLSQFSYLIVYNRNHSWRPSGKISLKGWREIFNFSKYTLGIEMLNYLRSNIDYLLIGRFFSVEQLGLYFFAFNAGLGLSLTAINMLSNSVFPYLCAARDNLSALKQSYIRSLKICAAIIFPLVLLQSSLAPIYVPIVFSKQWIPAIPILIMICLSAIPRPFALVSEQLLLSVDRGSDGLKWNIFFTIIFTISVIVGAQFNIFVVAGVVLGVHLLLLPIFTFLVAKSVFSGREKLSLS</sequence>
<dbReference type="CDD" id="cd13127">
    <property type="entry name" value="MATE_tuaB_like"/>
    <property type="match status" value="1"/>
</dbReference>
<comment type="caution">
    <text evidence="8">The sequence shown here is derived from an EMBL/GenBank/DDBJ whole genome shotgun (WGS) entry which is preliminary data.</text>
</comment>
<dbReference type="PANTHER" id="PTHR30250">
    <property type="entry name" value="PST FAMILY PREDICTED COLANIC ACID TRANSPORTER"/>
    <property type="match status" value="1"/>
</dbReference>
<keyword evidence="9" id="KW-1185">Reference proteome</keyword>
<gene>
    <name evidence="8" type="ORF">DXZ20_08920</name>
</gene>
<feature type="transmembrane region" description="Helical" evidence="7">
    <location>
        <begin position="367"/>
        <end position="387"/>
    </location>
</feature>
<evidence type="ECO:0000256" key="2">
    <source>
        <dbReference type="ARBA" id="ARBA00007430"/>
    </source>
</evidence>
<proteinExistence type="inferred from homology"/>
<evidence type="ECO:0000313" key="9">
    <source>
        <dbReference type="Proteomes" id="UP000481033"/>
    </source>
</evidence>
<evidence type="ECO:0000256" key="5">
    <source>
        <dbReference type="ARBA" id="ARBA00022989"/>
    </source>
</evidence>
<name>A0A6M0RJF8_9CYAN</name>
<evidence type="ECO:0000256" key="1">
    <source>
        <dbReference type="ARBA" id="ARBA00004651"/>
    </source>
</evidence>
<dbReference type="InterPro" id="IPR050833">
    <property type="entry name" value="Poly_Biosynth_Transport"/>
</dbReference>
<feature type="transmembrane region" description="Helical" evidence="7">
    <location>
        <begin position="119"/>
        <end position="139"/>
    </location>
</feature>
<protein>
    <submittedName>
        <fullName evidence="8">Lipopolysaccharide biosynthesis protein</fullName>
    </submittedName>
</protein>
<evidence type="ECO:0000256" key="4">
    <source>
        <dbReference type="ARBA" id="ARBA00022692"/>
    </source>
</evidence>
<dbReference type="Proteomes" id="UP000481033">
    <property type="component" value="Unassembled WGS sequence"/>
</dbReference>
<comment type="subcellular location">
    <subcellularLocation>
        <location evidence="1">Cell membrane</location>
        <topology evidence="1">Multi-pass membrane protein</topology>
    </subcellularLocation>
</comment>
<keyword evidence="4 7" id="KW-0812">Transmembrane</keyword>
<dbReference type="PANTHER" id="PTHR30250:SF10">
    <property type="entry name" value="LIPOPOLYSACCHARIDE BIOSYNTHESIS PROTEIN WZXC"/>
    <property type="match status" value="1"/>
</dbReference>
<reference evidence="8 9" key="1">
    <citation type="journal article" date="2020" name="Microb. Ecol.">
        <title>Ecogenomics of the Marine Benthic Filamentous Cyanobacterium Adonisia.</title>
        <authorList>
            <person name="Walter J.M."/>
            <person name="Coutinho F.H."/>
            <person name="Leomil L."/>
            <person name="Hargreaves P.I."/>
            <person name="Campeao M.E."/>
            <person name="Vieira V.V."/>
            <person name="Silva B.S."/>
            <person name="Fistarol G.O."/>
            <person name="Salomon P.S."/>
            <person name="Sawabe T."/>
            <person name="Mino S."/>
            <person name="Hosokawa M."/>
            <person name="Miyashita H."/>
            <person name="Maruyama F."/>
            <person name="van Verk M.C."/>
            <person name="Dutilh B.E."/>
            <person name="Thompson C.C."/>
            <person name="Thompson F.L."/>
        </authorList>
    </citation>
    <scope>NUCLEOTIDE SEQUENCE [LARGE SCALE GENOMIC DNA]</scope>
    <source>
        <strain evidence="8 9">CCMR0081</strain>
    </source>
</reference>
<feature type="transmembrane region" description="Helical" evidence="7">
    <location>
        <begin position="90"/>
        <end position="113"/>
    </location>
</feature>
<feature type="transmembrane region" description="Helical" evidence="7">
    <location>
        <begin position="393"/>
        <end position="412"/>
    </location>
</feature>
<feature type="transmembrane region" description="Helical" evidence="7">
    <location>
        <begin position="151"/>
        <end position="171"/>
    </location>
</feature>
<dbReference type="Pfam" id="PF13440">
    <property type="entry name" value="Polysacc_synt_3"/>
    <property type="match status" value="1"/>
</dbReference>
<accession>A0A6M0RJF8</accession>
<keyword evidence="6 7" id="KW-0472">Membrane</keyword>
<keyword evidence="3" id="KW-1003">Cell membrane</keyword>
<dbReference type="AlphaFoldDB" id="A0A6M0RJF8"/>
<dbReference type="EMBL" id="QXHD01000004">
    <property type="protein sequence ID" value="NEZ55791.1"/>
    <property type="molecule type" value="Genomic_DNA"/>
</dbReference>
<evidence type="ECO:0000256" key="7">
    <source>
        <dbReference type="SAM" id="Phobius"/>
    </source>
</evidence>
<feature type="transmembrane region" description="Helical" evidence="7">
    <location>
        <begin position="251"/>
        <end position="278"/>
    </location>
</feature>
<evidence type="ECO:0000256" key="6">
    <source>
        <dbReference type="ARBA" id="ARBA00023136"/>
    </source>
</evidence>
<keyword evidence="5 7" id="KW-1133">Transmembrane helix</keyword>
<organism evidence="8 9">
    <name type="scientific">Adonisia turfae CCMR0081</name>
    <dbReference type="NCBI Taxonomy" id="2292702"/>
    <lineage>
        <taxon>Bacteria</taxon>
        <taxon>Bacillati</taxon>
        <taxon>Cyanobacteriota</taxon>
        <taxon>Adonisia</taxon>
        <taxon>Adonisia turfae</taxon>
    </lineage>
</organism>
<dbReference type="RefSeq" id="WP_163660700.1">
    <property type="nucleotide sequence ID" value="NZ_QXHD01000004.1"/>
</dbReference>